<dbReference type="EMBL" id="KV454539">
    <property type="protein sequence ID" value="ODV69066.1"/>
    <property type="molecule type" value="Genomic_DNA"/>
</dbReference>
<comment type="cofactor">
    <cofactor evidence="13">
        <name>FAD</name>
        <dbReference type="ChEBI" id="CHEBI:57692"/>
    </cofactor>
    <text evidence="13">Binds 1 FAD per subunit.</text>
</comment>
<dbReference type="GO" id="GO:0034599">
    <property type="term" value="P:cellular response to oxidative stress"/>
    <property type="evidence" value="ECO:0007669"/>
    <property type="project" value="TreeGrafter"/>
</dbReference>
<dbReference type="PIRSF" id="PIRSF000350">
    <property type="entry name" value="Mercury_reductase_MerA"/>
    <property type="match status" value="1"/>
</dbReference>
<evidence type="ECO:0000256" key="14">
    <source>
        <dbReference type="PIRSR" id="PIRSR000350-4"/>
    </source>
</evidence>
<dbReference type="InterPro" id="IPR006322">
    <property type="entry name" value="Glutathione_Rdtase_euk/bac"/>
</dbReference>
<feature type="domain" description="FAD/NAD(P)-binding" evidence="18">
    <location>
        <begin position="40"/>
        <end position="384"/>
    </location>
</feature>
<sequence>MLKNSSSQILKQTTTRLNTIQRHLSSSSNIMAPINSTKHYDYLVIGGGSGGVASARRAASYGKKVLIIEAQYKKFGGTCVNVGCVPKKVMWYAGDLAHKKHHLKSYGLSSTEDEVKYGDFNWGLIQEKRDAYVERLNGIYERNLEREGVEYLYGFAKFHNSNADVEVTLSADQKASFIANDEEKIYNKGDKIVFSADKVLIATGGRPIVPPSVEGSELGITSDGFFKLAKQPESVAVVGAGYIGVELAGIFASVGSKTHLVIRGDTVLRSFDDVIQNSITDHYSDKLGVNVVKQSGSVKKVEDIGNGKKKVYLGNGDVLEVDQLIWTVGRTSLLDIGLDQVGVEIDSKNHIIVDEYQQTANPKVFSLGDVIGKVELTPVAIAAGRKLSNRLFSGQDIYAQDKLDYSNVPSVIFSHPEAGSIGLSTQEAKEKYGESQIKVYNSKFNAMYYAMMDSDELKSPTIYRLVVAGPEEKVVGLHIVGDSSAEILQGFGVAIKMGATKQDFDNCVAIHPTSAEELVTLR</sequence>
<dbReference type="Pfam" id="PF02852">
    <property type="entry name" value="Pyr_redox_dim"/>
    <property type="match status" value="1"/>
</dbReference>
<keyword evidence="16" id="KW-0963">Cytoplasm</keyword>
<evidence type="ECO:0000256" key="13">
    <source>
        <dbReference type="PIRSR" id="PIRSR000350-3"/>
    </source>
</evidence>
<organism evidence="19 20">
    <name type="scientific">Hyphopichia burtonii NRRL Y-1933</name>
    <dbReference type="NCBI Taxonomy" id="984485"/>
    <lineage>
        <taxon>Eukaryota</taxon>
        <taxon>Fungi</taxon>
        <taxon>Dikarya</taxon>
        <taxon>Ascomycota</taxon>
        <taxon>Saccharomycotina</taxon>
        <taxon>Pichiomycetes</taxon>
        <taxon>Debaryomycetaceae</taxon>
        <taxon>Hyphopichia</taxon>
    </lineage>
</organism>
<keyword evidence="9 15" id="KW-0676">Redox-active center</keyword>
<dbReference type="InterPro" id="IPR001100">
    <property type="entry name" value="Pyr_nuc-diS_OxRdtase"/>
</dbReference>
<evidence type="ECO:0000259" key="18">
    <source>
        <dbReference type="Pfam" id="PF07992"/>
    </source>
</evidence>
<accession>A0A1E4RPB5</accession>
<dbReference type="Proteomes" id="UP000095085">
    <property type="component" value="Unassembled WGS sequence"/>
</dbReference>
<evidence type="ECO:0000256" key="12">
    <source>
        <dbReference type="PIRSR" id="PIRSR000350-2"/>
    </source>
</evidence>
<dbReference type="PRINTS" id="PR00368">
    <property type="entry name" value="FADPNR"/>
</dbReference>
<dbReference type="OrthoDB" id="5956163at2759"/>
<feature type="binding site" evidence="13">
    <location>
        <position position="88"/>
    </location>
    <ligand>
        <name>FAD</name>
        <dbReference type="ChEBI" id="CHEBI:57692"/>
    </ligand>
</feature>
<keyword evidence="13" id="KW-0547">Nucleotide-binding</keyword>
<dbReference type="NCBIfam" id="TIGR01421">
    <property type="entry name" value="gluta_reduc_1"/>
    <property type="match status" value="1"/>
</dbReference>
<feature type="disulfide bond" description="Redox-active" evidence="14">
    <location>
        <begin position="79"/>
        <end position="84"/>
    </location>
</feature>
<evidence type="ECO:0000256" key="15">
    <source>
        <dbReference type="RuleBase" id="RU003691"/>
    </source>
</evidence>
<evidence type="ECO:0000256" key="6">
    <source>
        <dbReference type="ARBA" id="ARBA00022827"/>
    </source>
</evidence>
<evidence type="ECO:0000256" key="10">
    <source>
        <dbReference type="ARBA" id="ARBA00049142"/>
    </source>
</evidence>
<comment type="similarity">
    <text evidence="1 15">Belongs to the class-I pyridine nucleotide-disulfide oxidoreductase family.</text>
</comment>
<feature type="domain" description="Pyridine nucleotide-disulphide oxidoreductase dimerisation" evidence="17">
    <location>
        <begin position="408"/>
        <end position="521"/>
    </location>
</feature>
<comment type="function">
    <text evidence="11 16">Catalyzes the reduction of glutathione disulfide (GSSG) to reduced glutathione (GSH). Constitutes the major mechanism to maintain a high GSH:GSSG ratio in the cytosol.</text>
</comment>
<dbReference type="STRING" id="984485.A0A1E4RPB5"/>
<dbReference type="GO" id="GO:0006749">
    <property type="term" value="P:glutathione metabolic process"/>
    <property type="evidence" value="ECO:0007669"/>
    <property type="project" value="InterPro"/>
</dbReference>
<reference evidence="20" key="1">
    <citation type="submission" date="2016-05" db="EMBL/GenBank/DDBJ databases">
        <title>Comparative genomics of biotechnologically important yeasts.</title>
        <authorList>
            <consortium name="DOE Joint Genome Institute"/>
            <person name="Riley R."/>
            <person name="Haridas S."/>
            <person name="Wolfe K.H."/>
            <person name="Lopes M.R."/>
            <person name="Hittinger C.T."/>
            <person name="Goker M."/>
            <person name="Salamov A."/>
            <person name="Wisecaver J."/>
            <person name="Long T.M."/>
            <person name="Aerts A.L."/>
            <person name="Barry K."/>
            <person name="Choi C."/>
            <person name="Clum A."/>
            <person name="Coughlan A.Y."/>
            <person name="Deshpande S."/>
            <person name="Douglass A.P."/>
            <person name="Hanson S.J."/>
            <person name="Klenk H.-P."/>
            <person name="Labutti K."/>
            <person name="Lapidus A."/>
            <person name="Lindquist E."/>
            <person name="Lipzen A."/>
            <person name="Meier-Kolthoff J.P."/>
            <person name="Ohm R.A."/>
            <person name="Otillar R.P."/>
            <person name="Pangilinan J."/>
            <person name="Peng Y."/>
            <person name="Rokas A."/>
            <person name="Rosa C.A."/>
            <person name="Scheuner C."/>
            <person name="Sibirny A.A."/>
            <person name="Slot J.C."/>
            <person name="Stielow J.B."/>
            <person name="Sun H."/>
            <person name="Kurtzman C.P."/>
            <person name="Blackwell M."/>
            <person name="Grigoriev I.V."/>
            <person name="Jeffries T.W."/>
        </authorList>
    </citation>
    <scope>NUCLEOTIDE SEQUENCE [LARGE SCALE GENOMIC DNA]</scope>
    <source>
        <strain evidence="20">NRRL Y-1933</strain>
    </source>
</reference>
<keyword evidence="6 13" id="KW-0274">FAD</keyword>
<dbReference type="InterPro" id="IPR036188">
    <property type="entry name" value="FAD/NAD-bd_sf"/>
</dbReference>
<proteinExistence type="inferred from homology"/>
<dbReference type="PANTHER" id="PTHR42737">
    <property type="entry name" value="GLUTATHIONE REDUCTASE"/>
    <property type="match status" value="1"/>
</dbReference>
<dbReference type="GO" id="GO:0005739">
    <property type="term" value="C:mitochondrion"/>
    <property type="evidence" value="ECO:0007669"/>
    <property type="project" value="TreeGrafter"/>
</dbReference>
<dbReference type="SUPFAM" id="SSF51905">
    <property type="entry name" value="FAD/NAD(P)-binding domain"/>
    <property type="match status" value="1"/>
</dbReference>
<evidence type="ECO:0000256" key="11">
    <source>
        <dbReference type="ARBA" id="ARBA00056905"/>
    </source>
</evidence>
<feature type="binding site" evidence="13">
    <location>
        <position position="329"/>
    </location>
    <ligand>
        <name>NAD(+)</name>
        <dbReference type="ChEBI" id="CHEBI:57540"/>
    </ligand>
</feature>
<evidence type="ECO:0000256" key="9">
    <source>
        <dbReference type="ARBA" id="ARBA00023284"/>
    </source>
</evidence>
<dbReference type="InterPro" id="IPR023753">
    <property type="entry name" value="FAD/NAD-binding_dom"/>
</dbReference>
<evidence type="ECO:0000256" key="8">
    <source>
        <dbReference type="ARBA" id="ARBA00023157"/>
    </source>
</evidence>
<evidence type="ECO:0000256" key="5">
    <source>
        <dbReference type="ARBA" id="ARBA00022630"/>
    </source>
</evidence>
<evidence type="ECO:0000313" key="19">
    <source>
        <dbReference type="EMBL" id="ODV69066.1"/>
    </source>
</evidence>
<gene>
    <name evidence="19" type="ORF">HYPBUDRAFT_152261</name>
</gene>
<evidence type="ECO:0000256" key="16">
    <source>
        <dbReference type="RuleBase" id="RU365016"/>
    </source>
</evidence>
<dbReference type="NCBIfam" id="NF004776">
    <property type="entry name" value="PRK06116.1"/>
    <property type="match status" value="1"/>
</dbReference>
<dbReference type="GO" id="GO:0050661">
    <property type="term" value="F:NADP binding"/>
    <property type="evidence" value="ECO:0007669"/>
    <property type="project" value="InterPro"/>
</dbReference>
<evidence type="ECO:0000256" key="4">
    <source>
        <dbReference type="ARBA" id="ARBA00017111"/>
    </source>
</evidence>
<dbReference type="FunFam" id="3.30.390.30:FF:000003">
    <property type="entry name" value="Glutathione reductase"/>
    <property type="match status" value="1"/>
</dbReference>
<keyword evidence="7 15" id="KW-0560">Oxidoreductase</keyword>
<evidence type="ECO:0000259" key="17">
    <source>
        <dbReference type="Pfam" id="PF02852"/>
    </source>
</evidence>
<dbReference type="InterPro" id="IPR012999">
    <property type="entry name" value="Pyr_OxRdtase_I_AS"/>
</dbReference>
<keyword evidence="16" id="KW-0521">NADP</keyword>
<evidence type="ECO:0000256" key="3">
    <source>
        <dbReference type="ARBA" id="ARBA00012607"/>
    </source>
</evidence>
<feature type="binding site" evidence="13">
    <location>
        <position position="369"/>
    </location>
    <ligand>
        <name>FAD</name>
        <dbReference type="ChEBI" id="CHEBI:57692"/>
    </ligand>
</feature>
<feature type="binding site" evidence="13">
    <location>
        <begin position="239"/>
        <end position="246"/>
    </location>
    <ligand>
        <name>NAD(+)</name>
        <dbReference type="ChEBI" id="CHEBI:57540"/>
    </ligand>
</feature>
<keyword evidence="8" id="KW-1015">Disulfide bond</keyword>
<evidence type="ECO:0000256" key="1">
    <source>
        <dbReference type="ARBA" id="ARBA00007532"/>
    </source>
</evidence>
<dbReference type="RefSeq" id="XP_020078133.1">
    <property type="nucleotide sequence ID" value="XM_020220922.1"/>
</dbReference>
<protein>
    <recommendedName>
        <fullName evidence="4 16">Glutathione reductase</fullName>
        <ecNumber evidence="3 16">1.8.1.7</ecNumber>
    </recommendedName>
</protein>
<dbReference type="GO" id="GO:0050660">
    <property type="term" value="F:flavin adenine dinucleotide binding"/>
    <property type="evidence" value="ECO:0007669"/>
    <property type="project" value="InterPro"/>
</dbReference>
<dbReference type="InterPro" id="IPR004099">
    <property type="entry name" value="Pyr_nucl-diS_OxRdtase_dimer"/>
</dbReference>
<dbReference type="SUPFAM" id="SSF55424">
    <property type="entry name" value="FAD/NAD-linked reductases, dimerisation (C-terminal) domain"/>
    <property type="match status" value="1"/>
</dbReference>
<dbReference type="Gene3D" id="3.30.390.30">
    <property type="match status" value="1"/>
</dbReference>
<dbReference type="GO" id="GO:0004362">
    <property type="term" value="F:glutathione-disulfide reductase (NADPH) activity"/>
    <property type="evidence" value="ECO:0007669"/>
    <property type="project" value="UniProtKB-EC"/>
</dbReference>
<dbReference type="GO" id="GO:0005829">
    <property type="term" value="C:cytosol"/>
    <property type="evidence" value="ECO:0007669"/>
    <property type="project" value="TreeGrafter"/>
</dbReference>
<dbReference type="EC" id="1.8.1.7" evidence="3 16"/>
<comment type="catalytic activity">
    <reaction evidence="10 16">
        <text>2 glutathione + NADP(+) = glutathione disulfide + NADPH + H(+)</text>
        <dbReference type="Rhea" id="RHEA:11740"/>
        <dbReference type="ChEBI" id="CHEBI:15378"/>
        <dbReference type="ChEBI" id="CHEBI:57783"/>
        <dbReference type="ChEBI" id="CHEBI:57925"/>
        <dbReference type="ChEBI" id="CHEBI:58297"/>
        <dbReference type="ChEBI" id="CHEBI:58349"/>
        <dbReference type="EC" id="1.8.1.7"/>
    </reaction>
</comment>
<comment type="subunit">
    <text evidence="2">Homodimer.</text>
</comment>
<keyword evidence="13" id="KW-0520">NAD</keyword>
<dbReference type="Pfam" id="PF07992">
    <property type="entry name" value="Pyr_redox_2"/>
    <property type="match status" value="1"/>
</dbReference>
<dbReference type="Gene3D" id="3.50.50.60">
    <property type="entry name" value="FAD/NAD(P)-binding domain"/>
    <property type="match status" value="2"/>
</dbReference>
<evidence type="ECO:0000313" key="20">
    <source>
        <dbReference type="Proteomes" id="UP000095085"/>
    </source>
</evidence>
<dbReference type="GO" id="GO:0045454">
    <property type="term" value="P:cell redox homeostasis"/>
    <property type="evidence" value="ECO:0007669"/>
    <property type="project" value="InterPro"/>
</dbReference>
<feature type="active site" description="Proton acceptor" evidence="12">
    <location>
        <position position="511"/>
    </location>
</feature>
<dbReference type="PRINTS" id="PR00411">
    <property type="entry name" value="PNDRDTASEI"/>
</dbReference>
<dbReference type="FunFam" id="3.50.50.60:FF:000235">
    <property type="entry name" value="Glutathione reductase"/>
    <property type="match status" value="1"/>
</dbReference>
<dbReference type="PANTHER" id="PTHR42737:SF2">
    <property type="entry name" value="GLUTATHIONE REDUCTASE"/>
    <property type="match status" value="1"/>
</dbReference>
<dbReference type="InterPro" id="IPR016156">
    <property type="entry name" value="FAD/NAD-linked_Rdtase_dimer_sf"/>
</dbReference>
<comment type="subcellular location">
    <subcellularLocation>
        <location evidence="16">Cytoplasm</location>
    </subcellularLocation>
</comment>
<dbReference type="InterPro" id="IPR046952">
    <property type="entry name" value="GSHR/TRXR-like"/>
</dbReference>
<name>A0A1E4RPB5_9ASCO</name>
<keyword evidence="5 15" id="KW-0285">Flavoprotein</keyword>
<evidence type="ECO:0000256" key="2">
    <source>
        <dbReference type="ARBA" id="ARBA00011738"/>
    </source>
</evidence>
<keyword evidence="20" id="KW-1185">Reference proteome</keyword>
<dbReference type="AlphaFoldDB" id="A0A1E4RPB5"/>
<evidence type="ECO:0000256" key="7">
    <source>
        <dbReference type="ARBA" id="ARBA00023002"/>
    </source>
</evidence>
<dbReference type="GeneID" id="30995472"/>
<dbReference type="PROSITE" id="PS00076">
    <property type="entry name" value="PYRIDINE_REDOX_1"/>
    <property type="match status" value="1"/>
</dbReference>